<feature type="region of interest" description="Disordered" evidence="1">
    <location>
        <begin position="1"/>
        <end position="327"/>
    </location>
</feature>
<feature type="compositionally biased region" description="Polar residues" evidence="1">
    <location>
        <begin position="180"/>
        <end position="194"/>
    </location>
</feature>
<name>A0A2N1NGN5_9GLOM</name>
<feature type="compositionally biased region" description="Polar residues" evidence="1">
    <location>
        <begin position="60"/>
        <end position="78"/>
    </location>
</feature>
<feature type="compositionally biased region" description="Polar residues" evidence="1">
    <location>
        <begin position="303"/>
        <end position="314"/>
    </location>
</feature>
<reference evidence="2 3" key="1">
    <citation type="submission" date="2016-04" db="EMBL/GenBank/DDBJ databases">
        <title>Genome analyses suggest a sexual origin of heterokaryosis in a supposedly ancient asexual fungus.</title>
        <authorList>
            <person name="Ropars J."/>
            <person name="Sedzielewska K."/>
            <person name="Noel J."/>
            <person name="Charron P."/>
            <person name="Farinelli L."/>
            <person name="Marton T."/>
            <person name="Kruger M."/>
            <person name="Pelin A."/>
            <person name="Brachmann A."/>
            <person name="Corradi N."/>
        </authorList>
    </citation>
    <scope>NUCLEOTIDE SEQUENCE [LARGE SCALE GENOMIC DNA]</scope>
    <source>
        <strain evidence="2 3">C2</strain>
    </source>
</reference>
<feature type="compositionally biased region" description="Basic and acidic residues" evidence="1">
    <location>
        <begin position="140"/>
        <end position="164"/>
    </location>
</feature>
<sequence length="327" mass="34534">MVIPDHSNLGSVKDNIKKFEANPDENPGQIQPLSRSRSPVGRLPINSGIEANAEQAQLKAPSSNSSGTITYSYGNTTEETVEQKDIADSSNTVTSENSEKEIEVKPDEPDNNVAEKEQDNVTISVSEVPETTSETVEQTEPAKESNSDENKEHDAKNFAQEEPKKVKKTGSGSTKKPLASNKTTQPSKIASTQKKSIKPAEKTTSSTTTTSTTSATKKNVPKSKTTSTTATTHGKPSSTDKAKPEASSSRATAAKTVPTKTVPTKTVPTKTVPTKPVPTKTVPTKPVPTKTTTTKPIVGKTATKPTSNTKTSGSTDKKPAAKSSGKS</sequence>
<comment type="caution">
    <text evidence="2">The sequence shown here is derived from an EMBL/GenBank/DDBJ whole genome shotgun (WGS) entry which is preliminary data.</text>
</comment>
<feature type="compositionally biased region" description="Low complexity" evidence="1">
    <location>
        <begin position="255"/>
        <end position="296"/>
    </location>
</feature>
<dbReference type="AlphaFoldDB" id="A0A2N1NGN5"/>
<gene>
    <name evidence="2" type="ORF">RhiirC2_864648</name>
</gene>
<protein>
    <submittedName>
        <fullName evidence="2">Uncharacterized protein</fullName>
    </submittedName>
</protein>
<reference evidence="2 3" key="2">
    <citation type="submission" date="2017-10" db="EMBL/GenBank/DDBJ databases">
        <title>Extensive intraspecific genome diversity in a model arbuscular mycorrhizal fungus.</title>
        <authorList>
            <person name="Chen E.C.H."/>
            <person name="Morin E."/>
            <person name="Baudet D."/>
            <person name="Noel J."/>
            <person name="Ndikumana S."/>
            <person name="Charron P."/>
            <person name="St-Onge C."/>
            <person name="Giorgi J."/>
            <person name="Grigoriev I.V."/>
            <person name="Roux C."/>
            <person name="Martin F.M."/>
            <person name="Corradi N."/>
        </authorList>
    </citation>
    <scope>NUCLEOTIDE SEQUENCE [LARGE SCALE GENOMIC DNA]</scope>
    <source>
        <strain evidence="2 3">C2</strain>
    </source>
</reference>
<feature type="compositionally biased region" description="Basic and acidic residues" evidence="1">
    <location>
        <begin position="97"/>
        <end position="119"/>
    </location>
</feature>
<organism evidence="2 3">
    <name type="scientific">Rhizophagus irregularis</name>
    <dbReference type="NCBI Taxonomy" id="588596"/>
    <lineage>
        <taxon>Eukaryota</taxon>
        <taxon>Fungi</taxon>
        <taxon>Fungi incertae sedis</taxon>
        <taxon>Mucoromycota</taxon>
        <taxon>Glomeromycotina</taxon>
        <taxon>Glomeromycetes</taxon>
        <taxon>Glomerales</taxon>
        <taxon>Glomeraceae</taxon>
        <taxon>Rhizophagus</taxon>
    </lineage>
</organism>
<dbReference type="VEuPathDB" id="FungiDB:RhiirFUN_015406"/>
<evidence type="ECO:0000256" key="1">
    <source>
        <dbReference type="SAM" id="MobiDB-lite"/>
    </source>
</evidence>
<evidence type="ECO:0000313" key="2">
    <source>
        <dbReference type="EMBL" id="PKK73072.1"/>
    </source>
</evidence>
<dbReference type="VEuPathDB" id="FungiDB:RhiirA1_127290"/>
<feature type="non-terminal residue" evidence="2">
    <location>
        <position position="327"/>
    </location>
</feature>
<dbReference type="EMBL" id="LLXL01000396">
    <property type="protein sequence ID" value="PKK73072.1"/>
    <property type="molecule type" value="Genomic_DNA"/>
</dbReference>
<evidence type="ECO:0000313" key="3">
    <source>
        <dbReference type="Proteomes" id="UP000233469"/>
    </source>
</evidence>
<dbReference type="Proteomes" id="UP000233469">
    <property type="component" value="Unassembled WGS sequence"/>
</dbReference>
<accession>A0A2N1NGN5</accession>
<feature type="compositionally biased region" description="Low complexity" evidence="1">
    <location>
        <begin position="203"/>
        <end position="232"/>
    </location>
</feature>
<proteinExistence type="predicted"/>
<feature type="compositionally biased region" description="Polar residues" evidence="1">
    <location>
        <begin position="28"/>
        <end position="37"/>
    </location>
</feature>
<dbReference type="VEuPathDB" id="FungiDB:FUN_018947"/>
<feature type="compositionally biased region" description="Low complexity" evidence="1">
    <location>
        <begin position="121"/>
        <end position="139"/>
    </location>
</feature>